<dbReference type="Proteomes" id="UP000198796">
    <property type="component" value="Unassembled WGS sequence"/>
</dbReference>
<dbReference type="InterPro" id="IPR005135">
    <property type="entry name" value="Endo/exonuclease/phosphatase"/>
</dbReference>
<dbReference type="GO" id="GO:0016020">
    <property type="term" value="C:membrane"/>
    <property type="evidence" value="ECO:0007669"/>
    <property type="project" value="InterPro"/>
</dbReference>
<dbReference type="GO" id="GO:0007156">
    <property type="term" value="P:homophilic cell adhesion via plasma membrane adhesion molecules"/>
    <property type="evidence" value="ECO:0007669"/>
    <property type="project" value="InterPro"/>
</dbReference>
<keyword evidence="3" id="KW-1185">Reference proteome</keyword>
<dbReference type="GO" id="GO:0005509">
    <property type="term" value="F:calcium ion binding"/>
    <property type="evidence" value="ECO:0007669"/>
    <property type="project" value="InterPro"/>
</dbReference>
<dbReference type="NCBIfam" id="NF033681">
    <property type="entry name" value="ExeM_NucH_DNase"/>
    <property type="match status" value="1"/>
</dbReference>
<dbReference type="InterPro" id="IPR010221">
    <property type="entry name" value="VCBS_dom"/>
</dbReference>
<name>A0A1I0YCF3_9RHOB</name>
<evidence type="ECO:0000259" key="1">
    <source>
        <dbReference type="PROSITE" id="PS50268"/>
    </source>
</evidence>
<accession>A0A1I0YCF3</accession>
<dbReference type="InterPro" id="IPR047971">
    <property type="entry name" value="ExeM-like"/>
</dbReference>
<dbReference type="Pfam" id="PF03372">
    <property type="entry name" value="Exo_endo_phos"/>
    <property type="match status" value="1"/>
</dbReference>
<dbReference type="Pfam" id="PF17963">
    <property type="entry name" value="Big_9"/>
    <property type="match status" value="1"/>
</dbReference>
<dbReference type="SUPFAM" id="SSF51120">
    <property type="entry name" value="beta-Roll"/>
    <property type="match status" value="1"/>
</dbReference>
<evidence type="ECO:0000313" key="2">
    <source>
        <dbReference type="EMBL" id="SFB10446.1"/>
    </source>
</evidence>
<dbReference type="Gene3D" id="2.60.120.200">
    <property type="match status" value="1"/>
</dbReference>
<gene>
    <name evidence="2" type="ORF">SAMN05421688_2875</name>
</gene>
<dbReference type="InterPro" id="IPR002126">
    <property type="entry name" value="Cadherin-like_dom"/>
</dbReference>
<organism evidence="2 3">
    <name type="scientific">Poseidonocella pacifica</name>
    <dbReference type="NCBI Taxonomy" id="871651"/>
    <lineage>
        <taxon>Bacteria</taxon>
        <taxon>Pseudomonadati</taxon>
        <taxon>Pseudomonadota</taxon>
        <taxon>Alphaproteobacteria</taxon>
        <taxon>Rhodobacterales</taxon>
        <taxon>Roseobacteraceae</taxon>
        <taxon>Poseidonocella</taxon>
    </lineage>
</organism>
<dbReference type="SUPFAM" id="SSF49313">
    <property type="entry name" value="Cadherin-like"/>
    <property type="match status" value="1"/>
</dbReference>
<dbReference type="STRING" id="871651.SAMN05421688_2875"/>
<dbReference type="Gene3D" id="3.60.10.10">
    <property type="entry name" value="Endonuclease/exonuclease/phosphatase"/>
    <property type="match status" value="1"/>
</dbReference>
<dbReference type="SMART" id="SM00112">
    <property type="entry name" value="CA"/>
    <property type="match status" value="1"/>
</dbReference>
<dbReference type="SUPFAM" id="SSF56219">
    <property type="entry name" value="DNase I-like"/>
    <property type="match status" value="1"/>
</dbReference>
<dbReference type="RefSeq" id="WP_092066111.1">
    <property type="nucleotide sequence ID" value="NZ_FOJU01000005.1"/>
</dbReference>
<dbReference type="InterPro" id="IPR036691">
    <property type="entry name" value="Endo/exonu/phosph_ase_sf"/>
</dbReference>
<sequence length="1648" mass="170348">MGFFWNAPKGGKSQAAKFRLNDIIFGSHRGDEIDSGMGYDTVFALGGDDIVRLGESGLVFGGWGNDFIFGGTGSLHAFGGFGNDTISLADGFNHIDGGHGFDTAVIAGSITEYSFTSRGRNTTILSSDSGTDVLKSIEALRFDDFTYYTDGRNNEVLASDDAVATAENDLLTIAATALLANDRDFDGDALSVTGVDANSTAGASVSFDGTNVTYTPGALFDGLAEGETATDSFTYQVSDGEGSIVSATVTVTIEGRNDAPVLATAANYDVAENSTAVVAALTASDAEGDALTYSLSGADAGFFTIDAATGALDFAVAPDFETPLNADGDNVYDLTVTVSDGSDSDSRDITVNVTDVLEINARINELHYDNVGGDTGEFVEVRVGAGQDASGLGVVLYNGANGALYNTLALPAAPTSTTGGYDYYLIELPSNGLQNGSPDGLALVHGTDVLEFLSYEGTLTATDGPAAGLTSTDIGVAESGSTLVGASLERAEDGDAWSVAETDTRGLNNDYEPPFMGRINEVHYDNAGGDIGEFVEVRVAAGTDVSGTTVELYNGANGSLYNTLSLTGLLASTSGGFDYYLIELPANGLQNGSPDGLALINESSVVEFLSYEGTFTATDGTAAGLTSTDIGVAESSSTEVGFSLQRNEDGDDWREADADTRGMVNTAAAALFVGRINELHYDNAGGDIGEFVEIRVAEGTTVAATTVELYNGLNGTVYNTLSLPGAPSSTSGGYDYYLIELPSNGLQNGSPDGLALINDGIVVEFLSYEGTLTAADGSAAGLTSTDIGVQETASTIIGHSLQRDETGDNWAEPAAETRGVANDATSDGDAIPAPYAFDFDTEFTDADWQAISVDGDAANTWYGSTFSGDGFAAVNAFGDSVAADDWLISPEIDISGLTNPVVSFANTKNFDDTGLADPEVTFLYSTDYSGSGDPSTATWIELPYSASTGSYAEASSGEIDLSGVPADAVHFAFRYQSSGTDGGSSSLWQIDDFSVGEATDSPPPPTETTLISTIQGSGSASFLETQIVTVEAIVVGDFQNGSAGVDGDLDGFYLQEEDADADGDLMTSEGIFVYEAALSLMNVQAGDLVRVTGTVAEFFNETQLTSISAIEVVSSGNQLPTAATITFPVANVTANSDGALIADLEAYEGMLVTVSQEMTVSDFYTLGRFGDIGLSAQGLVETFTQANTPDVAGFNAFIEEQVKNTLIIDDGSTIQNPSVIPFEIAGEPGRIAGEFDAEDGLSAGDTASGLTGVLRYSRASGGSGDEIYRLNLTQDAGFVDTAPRETDAPDVGGSLTVASFNVLNFFTSLGDEGLTSGPSGLEVRGAGNAEEYSRQLDKLVSAIGAMDADVIGLTELENEIGDQNGDGQFAIGALVDALNAADPAANYQYVDPGVDYVGSDAIMVGMIYDADTVRIAPGTTVEILTDADLAGLGVDPGNPVFEGSGTSRVPLAASFEEIASGEVFTVAVNHLKSKGSVSPFGDNAGIGDGTGNNNEARTQAAAAIDAWLDSDPTGSGDSDVLIIGDLNAYAKEDPITLLESEGYQNMVEEFLGADEFELSFGFPVDLDLAPQAQTFGALDHALASGSLSGQVTGAAEWRINALEAAVLDYNTDFAPADQVADLYGIDPYRSSDHDPLLIGLDLGGDYLA</sequence>
<evidence type="ECO:0000313" key="3">
    <source>
        <dbReference type="Proteomes" id="UP000198796"/>
    </source>
</evidence>
<dbReference type="CDD" id="cd04486">
    <property type="entry name" value="YhcR_OBF_like"/>
    <property type="match status" value="1"/>
</dbReference>
<protein>
    <submittedName>
        <fullName evidence="2">VCBS repeat-containing protein</fullName>
    </submittedName>
</protein>
<dbReference type="Pfam" id="PF17892">
    <property type="entry name" value="Cadherin_5"/>
    <property type="match status" value="1"/>
</dbReference>
<feature type="domain" description="Cadherin" evidence="1">
    <location>
        <begin position="262"/>
        <end position="363"/>
    </location>
</feature>
<dbReference type="GO" id="GO:0003824">
    <property type="term" value="F:catalytic activity"/>
    <property type="evidence" value="ECO:0007669"/>
    <property type="project" value="InterPro"/>
</dbReference>
<dbReference type="InterPro" id="IPR041690">
    <property type="entry name" value="Cadherin_5"/>
</dbReference>
<dbReference type="NCBIfam" id="TIGR01965">
    <property type="entry name" value="VCBS_repeat"/>
    <property type="match status" value="1"/>
</dbReference>
<reference evidence="2 3" key="1">
    <citation type="submission" date="2016-10" db="EMBL/GenBank/DDBJ databases">
        <authorList>
            <person name="de Groot N.N."/>
        </authorList>
    </citation>
    <scope>NUCLEOTIDE SEQUENCE [LARGE SCALE GENOMIC DNA]</scope>
    <source>
        <strain evidence="2 3">DSM 29316</strain>
    </source>
</reference>
<dbReference type="OrthoDB" id="9773411at2"/>
<dbReference type="PANTHER" id="PTHR42834">
    <property type="entry name" value="ENDONUCLEASE/EXONUCLEASE/PHOSPHATASE FAMILY PROTEIN (AFU_ORTHOLOGUE AFUA_3G09210)"/>
    <property type="match status" value="1"/>
</dbReference>
<dbReference type="PANTHER" id="PTHR42834:SF1">
    <property type="entry name" value="ENDONUCLEASE_EXONUCLEASE_PHOSPHATASE FAMILY PROTEIN (AFU_ORTHOLOGUE AFUA_3G09210)"/>
    <property type="match status" value="1"/>
</dbReference>
<dbReference type="PROSITE" id="PS50268">
    <property type="entry name" value="CADHERIN_2"/>
    <property type="match status" value="1"/>
</dbReference>
<dbReference type="CDD" id="cd11304">
    <property type="entry name" value="Cadherin_repeat"/>
    <property type="match status" value="1"/>
</dbReference>
<dbReference type="InterPro" id="IPR015919">
    <property type="entry name" value="Cadherin-like_sf"/>
</dbReference>
<proteinExistence type="predicted"/>
<dbReference type="InterPro" id="IPR011049">
    <property type="entry name" value="Serralysin-like_metalloprot_C"/>
</dbReference>
<dbReference type="CDD" id="cd10283">
    <property type="entry name" value="MnuA_DNase1-like"/>
    <property type="match status" value="1"/>
</dbReference>
<dbReference type="Gene3D" id="2.60.40.60">
    <property type="entry name" value="Cadherins"/>
    <property type="match status" value="1"/>
</dbReference>
<dbReference type="NCBIfam" id="NF038128">
    <property type="entry name" value="choice_anch_J"/>
    <property type="match status" value="1"/>
</dbReference>
<dbReference type="EMBL" id="FOJU01000005">
    <property type="protein sequence ID" value="SFB10446.1"/>
    <property type="molecule type" value="Genomic_DNA"/>
</dbReference>
<dbReference type="Gene3D" id="2.60.40.3440">
    <property type="match status" value="1"/>
</dbReference>